<feature type="region of interest" description="Disordered" evidence="1">
    <location>
        <begin position="1"/>
        <end position="26"/>
    </location>
</feature>
<proteinExistence type="predicted"/>
<keyword evidence="2" id="KW-0812">Transmembrane</keyword>
<dbReference type="RefSeq" id="XP_018011166.1">
    <property type="nucleotide sequence ID" value="XM_018155677.2"/>
</dbReference>
<keyword evidence="3" id="KW-1185">Reference proteome</keyword>
<feature type="region of interest" description="Disordered" evidence="1">
    <location>
        <begin position="350"/>
        <end position="382"/>
    </location>
</feature>
<keyword evidence="2" id="KW-1133">Transmembrane helix</keyword>
<dbReference type="KEGG" id="hazt:108668451"/>
<evidence type="ECO:0000256" key="2">
    <source>
        <dbReference type="SAM" id="Phobius"/>
    </source>
</evidence>
<feature type="compositionally biased region" description="Basic and acidic residues" evidence="1">
    <location>
        <begin position="1"/>
        <end position="20"/>
    </location>
</feature>
<feature type="region of interest" description="Disordered" evidence="1">
    <location>
        <begin position="434"/>
        <end position="522"/>
    </location>
</feature>
<accession>A0A8B7NCA0</accession>
<evidence type="ECO:0000313" key="3">
    <source>
        <dbReference type="Proteomes" id="UP000694843"/>
    </source>
</evidence>
<sequence>MVDSVAEVRERDATKPEGSEASRQGASLAVTAAGPSDANGSAVAAPNAPQQEVSSNVGAGFPHPTPLPAWFQKYFPLLSHNLTFLIAYWYIVSVVTSIKEAFLVDMLLRWISLLLIILHPAIVIMKWWFWLIFTLTMKPGLMVAKYIAGLLGITHAIKVVCKELIRAIDYYGDKLMKTIGNLVAYVRNQWEQTRADIIKALTTLRQWATETLEALVRAIKYVLHYVSDILSMILPARVYRCLKSWLHVAYTIMAKIYYFIKYLLTSFEEILQIIKNAWNTDVKNFFSSARKRSTTIPAKNDASTVRPTELSIDDSVKPRKVDSGYSPGPGKPLQRNLNVPIIEITLPTPITNGESLNKSKRSRTRSTEQPKSPIGMNLTTETEDMSDIFISDISESSLDGEIPTITTILPAAVTPPHNHGRTSLLPVPERSTVQHTAPLTPDSRLPPVTPTSGSKRSVRRTRKSVTPVPEDSEIPFNVHSTPKADLHSSPPASQASSSRLEDASNASQSVAEKSSFGLGMFG</sequence>
<feature type="transmembrane region" description="Helical" evidence="2">
    <location>
        <begin position="107"/>
        <end position="130"/>
    </location>
</feature>
<evidence type="ECO:0000256" key="1">
    <source>
        <dbReference type="SAM" id="MobiDB-lite"/>
    </source>
</evidence>
<name>A0A8B7NCA0_HYAAZ</name>
<evidence type="ECO:0000313" key="4">
    <source>
        <dbReference type="RefSeq" id="XP_018011166.1"/>
    </source>
</evidence>
<dbReference type="AlphaFoldDB" id="A0A8B7NCA0"/>
<feature type="region of interest" description="Disordered" evidence="1">
    <location>
        <begin position="409"/>
        <end position="428"/>
    </location>
</feature>
<organism evidence="3 4">
    <name type="scientific">Hyalella azteca</name>
    <name type="common">Amphipod</name>
    <dbReference type="NCBI Taxonomy" id="294128"/>
    <lineage>
        <taxon>Eukaryota</taxon>
        <taxon>Metazoa</taxon>
        <taxon>Ecdysozoa</taxon>
        <taxon>Arthropoda</taxon>
        <taxon>Crustacea</taxon>
        <taxon>Multicrustacea</taxon>
        <taxon>Malacostraca</taxon>
        <taxon>Eumalacostraca</taxon>
        <taxon>Peracarida</taxon>
        <taxon>Amphipoda</taxon>
        <taxon>Senticaudata</taxon>
        <taxon>Talitrida</taxon>
        <taxon>Talitroidea</taxon>
        <taxon>Hyalellidae</taxon>
        <taxon>Hyalella</taxon>
    </lineage>
</organism>
<reference evidence="4" key="1">
    <citation type="submission" date="2025-08" db="UniProtKB">
        <authorList>
            <consortium name="RefSeq"/>
        </authorList>
    </citation>
    <scope>IDENTIFICATION</scope>
    <source>
        <tissue evidence="4">Whole organism</tissue>
    </source>
</reference>
<gene>
    <name evidence="4" type="primary">LOC108668451</name>
</gene>
<feature type="compositionally biased region" description="Low complexity" evidence="1">
    <location>
        <begin position="488"/>
        <end position="498"/>
    </location>
</feature>
<dbReference type="GeneID" id="108668451"/>
<protein>
    <submittedName>
        <fullName evidence="4">Uncharacterized protein LOC108668451</fullName>
    </submittedName>
</protein>
<keyword evidence="2" id="KW-0472">Membrane</keyword>
<feature type="transmembrane region" description="Helical" evidence="2">
    <location>
        <begin position="74"/>
        <end position="95"/>
    </location>
</feature>
<dbReference type="Proteomes" id="UP000694843">
    <property type="component" value="Unplaced"/>
</dbReference>